<name>A0A381N3X2_9ZZZZ</name>
<evidence type="ECO:0000313" key="2">
    <source>
        <dbReference type="EMBL" id="SUZ49302.1"/>
    </source>
</evidence>
<reference evidence="2" key="1">
    <citation type="submission" date="2018-05" db="EMBL/GenBank/DDBJ databases">
        <authorList>
            <person name="Lanie J.A."/>
            <person name="Ng W.-L."/>
            <person name="Kazmierczak K.M."/>
            <person name="Andrzejewski T.M."/>
            <person name="Davidsen T.M."/>
            <person name="Wayne K.J."/>
            <person name="Tettelin H."/>
            <person name="Glass J.I."/>
            <person name="Rusch D."/>
            <person name="Podicherti R."/>
            <person name="Tsui H.-C.T."/>
            <person name="Winkler M.E."/>
        </authorList>
    </citation>
    <scope>NUCLEOTIDE SEQUENCE</scope>
</reference>
<proteinExistence type="predicted"/>
<sequence>MKIIGKIIGYYLESWRRFRDLKGRTTRPAFWWPFLIHPFVFLVLGGIFAVIFGIESDEWGPEIFYGIAYLWVLITLAVRRRNDMGRKGNVVLLWWLAAPSTSETSE</sequence>
<evidence type="ECO:0000256" key="1">
    <source>
        <dbReference type="SAM" id="Phobius"/>
    </source>
</evidence>
<evidence type="ECO:0008006" key="3">
    <source>
        <dbReference type="Google" id="ProtNLM"/>
    </source>
</evidence>
<accession>A0A381N3X2</accession>
<protein>
    <recommendedName>
        <fullName evidence="3">DUF805 domain-containing protein</fullName>
    </recommendedName>
</protein>
<dbReference type="GO" id="GO:0016020">
    <property type="term" value="C:membrane"/>
    <property type="evidence" value="ECO:0007669"/>
    <property type="project" value="InterPro"/>
</dbReference>
<feature type="transmembrane region" description="Helical" evidence="1">
    <location>
        <begin position="59"/>
        <end position="78"/>
    </location>
</feature>
<feature type="transmembrane region" description="Helical" evidence="1">
    <location>
        <begin position="29"/>
        <end position="53"/>
    </location>
</feature>
<dbReference type="EMBL" id="UINC01000111">
    <property type="protein sequence ID" value="SUZ49302.1"/>
    <property type="molecule type" value="Genomic_DNA"/>
</dbReference>
<keyword evidence="1" id="KW-0812">Transmembrane</keyword>
<dbReference type="Pfam" id="PF05656">
    <property type="entry name" value="DUF805"/>
    <property type="match status" value="1"/>
</dbReference>
<dbReference type="InterPro" id="IPR008523">
    <property type="entry name" value="DUF805"/>
</dbReference>
<keyword evidence="1" id="KW-1133">Transmembrane helix</keyword>
<gene>
    <name evidence="2" type="ORF">METZ01_LOCUS2156</name>
</gene>
<organism evidence="2">
    <name type="scientific">marine metagenome</name>
    <dbReference type="NCBI Taxonomy" id="408172"/>
    <lineage>
        <taxon>unclassified sequences</taxon>
        <taxon>metagenomes</taxon>
        <taxon>ecological metagenomes</taxon>
    </lineage>
</organism>
<keyword evidence="1" id="KW-0472">Membrane</keyword>
<dbReference type="AlphaFoldDB" id="A0A381N3X2"/>